<dbReference type="GO" id="GO:0009052">
    <property type="term" value="P:pentose-phosphate shunt, non-oxidative branch"/>
    <property type="evidence" value="ECO:0007669"/>
    <property type="project" value="InterPro"/>
</dbReference>
<evidence type="ECO:0008006" key="5">
    <source>
        <dbReference type="Google" id="ProtNLM"/>
    </source>
</evidence>
<evidence type="ECO:0000256" key="1">
    <source>
        <dbReference type="ARBA" id="ARBA00001713"/>
    </source>
</evidence>
<sequence>MMIESNAVVGLSRGEHASELARRLAEALESGALENVKVVALEPLAAKECAVNGLEMRSIDEVRAIDVTFAQPSECAVVVTNGQKSIASVFGRETTPVQPDIERAKAAMKKSVKVVLLKELFVDKIGGSIPIVVEAENWEEHAEELDDLFLGDAEVWRRGATFDANPRGGKNPYVSADGSHTLLDLRFEDPINSGRWECGLMLDGKPCGPYELQYALENDVEGVLAHGIYTQADVVITLNPDTLEAVTIERD</sequence>
<proteinExistence type="predicted"/>
<reference evidence="3 4" key="1">
    <citation type="journal article" date="2007" name="Proc. Natl. Acad. Sci. U.S.A.">
        <title>The tiny eukaryote Ostreococcus provides genomic insights into the paradox of plankton speciation.</title>
        <authorList>
            <person name="Palenik B."/>
            <person name="Grimwood J."/>
            <person name="Aerts A."/>
            <person name="Rouze P."/>
            <person name="Salamov A."/>
            <person name="Putnam N."/>
            <person name="Dupont C."/>
            <person name="Jorgensen R."/>
            <person name="Derelle E."/>
            <person name="Rombauts S."/>
            <person name="Zhou K."/>
            <person name="Otillar R."/>
            <person name="Merchant S.S."/>
            <person name="Podell S."/>
            <person name="Gaasterland T."/>
            <person name="Napoli C."/>
            <person name="Gendler K."/>
            <person name="Manuell A."/>
            <person name="Tai V."/>
            <person name="Vallon O."/>
            <person name="Piganeau G."/>
            <person name="Jancek S."/>
            <person name="Heijde M."/>
            <person name="Jabbari K."/>
            <person name="Bowler C."/>
            <person name="Lohr M."/>
            <person name="Robbens S."/>
            <person name="Werner G."/>
            <person name="Dubchak I."/>
            <person name="Pazour G.J."/>
            <person name="Ren Q."/>
            <person name="Paulsen I."/>
            <person name="Delwiche C."/>
            <person name="Schmutz J."/>
            <person name="Rokhsar D."/>
            <person name="Van de Peer Y."/>
            <person name="Moreau H."/>
            <person name="Grigoriev I.V."/>
        </authorList>
    </citation>
    <scope>NUCLEOTIDE SEQUENCE [LARGE SCALE GENOMIC DNA]</scope>
    <source>
        <strain evidence="3 4">CCE9901</strain>
    </source>
</reference>
<comment type="catalytic activity">
    <reaction evidence="1">
        <text>aldehydo-D-ribose 5-phosphate = D-ribulose 5-phosphate</text>
        <dbReference type="Rhea" id="RHEA:14657"/>
        <dbReference type="ChEBI" id="CHEBI:58121"/>
        <dbReference type="ChEBI" id="CHEBI:58273"/>
        <dbReference type="EC" id="5.3.1.6"/>
    </reaction>
</comment>
<comment type="pathway">
    <text evidence="2">Carbohydrate degradation.</text>
</comment>
<dbReference type="eggNOG" id="KOG3075">
    <property type="taxonomic scope" value="Eukaryota"/>
</dbReference>
<name>A4S9G7_OSTLU</name>
<dbReference type="STRING" id="436017.A4S9G7"/>
<protein>
    <recommendedName>
        <fullName evidence="5">Ribose-5-phosphate isomerase</fullName>
    </recommendedName>
</protein>
<dbReference type="EMBL" id="CP000596">
    <property type="protein sequence ID" value="ABP00225.1"/>
    <property type="molecule type" value="Genomic_DNA"/>
</dbReference>
<dbReference type="Gene3D" id="3.30.70.260">
    <property type="match status" value="1"/>
</dbReference>
<dbReference type="KEGG" id="olu:OSTLU_18615"/>
<dbReference type="InterPro" id="IPR004788">
    <property type="entry name" value="Ribose5P_isomerase_type_A"/>
</dbReference>
<evidence type="ECO:0000256" key="2">
    <source>
        <dbReference type="ARBA" id="ARBA00004921"/>
    </source>
</evidence>
<dbReference type="InterPro" id="IPR050262">
    <property type="entry name" value="Ribose-5P_isomerase"/>
</dbReference>
<gene>
    <name evidence="3" type="ORF">OSTLU_18615</name>
</gene>
<organism evidence="3 4">
    <name type="scientific">Ostreococcus lucimarinus (strain CCE9901)</name>
    <dbReference type="NCBI Taxonomy" id="436017"/>
    <lineage>
        <taxon>Eukaryota</taxon>
        <taxon>Viridiplantae</taxon>
        <taxon>Chlorophyta</taxon>
        <taxon>Mamiellophyceae</taxon>
        <taxon>Mamiellales</taxon>
        <taxon>Bathycoccaceae</taxon>
        <taxon>Ostreococcus</taxon>
    </lineage>
</organism>
<dbReference type="Gene3D" id="3.40.50.1360">
    <property type="match status" value="1"/>
</dbReference>
<dbReference type="Proteomes" id="UP000001568">
    <property type="component" value="Chromosome 16"/>
</dbReference>
<dbReference type="OMA" id="FPCTAVI"/>
<dbReference type="AlphaFoldDB" id="A4S9G7"/>
<keyword evidence="4" id="KW-1185">Reference proteome</keyword>
<evidence type="ECO:0000313" key="3">
    <source>
        <dbReference type="EMBL" id="ABP00225.1"/>
    </source>
</evidence>
<dbReference type="HOGENOM" id="CLU_056590_2_0_1"/>
<dbReference type="RefSeq" id="XP_001421931.1">
    <property type="nucleotide sequence ID" value="XM_001421894.1"/>
</dbReference>
<dbReference type="OrthoDB" id="1555531at2759"/>
<dbReference type="PANTHER" id="PTHR43748:SF1">
    <property type="entry name" value="RIBOSE-5-PHOSPHATE ISOMERASE 4, CHLOROPLASTIC-RELATED"/>
    <property type="match status" value="1"/>
</dbReference>
<dbReference type="GO" id="GO:0004751">
    <property type="term" value="F:ribose-5-phosphate isomerase activity"/>
    <property type="evidence" value="ECO:0007669"/>
    <property type="project" value="UniProtKB-EC"/>
</dbReference>
<dbReference type="Pfam" id="PF06026">
    <property type="entry name" value="Rib_5-P_isom_A"/>
    <property type="match status" value="1"/>
</dbReference>
<dbReference type="PANTHER" id="PTHR43748">
    <property type="entry name" value="RIBOSE-5-PHOSPHATE ISOMERASE 3, CHLOROPLASTIC-RELATED"/>
    <property type="match status" value="1"/>
</dbReference>
<evidence type="ECO:0000313" key="4">
    <source>
        <dbReference type="Proteomes" id="UP000001568"/>
    </source>
</evidence>
<dbReference type="GeneID" id="5006102"/>
<dbReference type="Gramene" id="ABP00225">
    <property type="protein sequence ID" value="ABP00225"/>
    <property type="gene ID" value="OSTLU_18615"/>
</dbReference>
<accession>A4S9G7</accession>